<dbReference type="Pfam" id="PF13855">
    <property type="entry name" value="LRR_8"/>
    <property type="match status" value="2"/>
</dbReference>
<organism evidence="13 14">
    <name type="scientific">Rhynchospora pubera</name>
    <dbReference type="NCBI Taxonomy" id="906938"/>
    <lineage>
        <taxon>Eukaryota</taxon>
        <taxon>Viridiplantae</taxon>
        <taxon>Streptophyta</taxon>
        <taxon>Embryophyta</taxon>
        <taxon>Tracheophyta</taxon>
        <taxon>Spermatophyta</taxon>
        <taxon>Magnoliopsida</taxon>
        <taxon>Liliopsida</taxon>
        <taxon>Poales</taxon>
        <taxon>Cyperaceae</taxon>
        <taxon>Cyperoideae</taxon>
        <taxon>Rhynchosporeae</taxon>
        <taxon>Rhynchospora</taxon>
    </lineage>
</organism>
<dbReference type="Pfam" id="PF00560">
    <property type="entry name" value="LRR_1"/>
    <property type="match status" value="3"/>
</dbReference>
<comment type="similarity">
    <text evidence="3">Belongs to the RLP family.</text>
</comment>
<keyword evidence="11" id="KW-0325">Glycoprotein</keyword>
<dbReference type="FunFam" id="3.80.10.10:FF:000213">
    <property type="entry name" value="Tyrosine-sulfated glycopeptide receptor 1"/>
    <property type="match status" value="1"/>
</dbReference>
<evidence type="ECO:0000256" key="3">
    <source>
        <dbReference type="ARBA" id="ARBA00009592"/>
    </source>
</evidence>
<evidence type="ECO:0000256" key="1">
    <source>
        <dbReference type="ARBA" id="ARBA00004236"/>
    </source>
</evidence>
<evidence type="ECO:0000256" key="8">
    <source>
        <dbReference type="ARBA" id="ARBA00022737"/>
    </source>
</evidence>
<dbReference type="Gene3D" id="3.80.10.10">
    <property type="entry name" value="Ribonuclease Inhibitor"/>
    <property type="match status" value="1"/>
</dbReference>
<keyword evidence="13" id="KW-0675">Receptor</keyword>
<sequence length="404" mass="45116">MSNNLFSGHLPTYIEAPKLSILALSNNFINGTIEQLTCRLHSLTILNLAENNLTGNLPHCWPITLTVVNMAHNKLEGLIPGSMGNLNLLGVLQLNGNGLIGELPSELQFCQKLTILDLGENKFTGQIPEWMGESLINLTILRLRSNLFSGVIPIQLVKLRKLQILDLANNNFFGMIPQNMDSFLLMASRDDNNNNRAYFDLPNSNQKYYTLSISVTMKDMDLEYTSSIFLVKSIDLSENNFTGMIPKNITTLCGLRNLNLSHNHLTGLIPTEIGRMNSIESLDLHSNELSGMIPHSLGNLIFLAILNLSYNNLSGKIPVGNQLQTLDDPYIYVGNDYLCGPPLDKSCNLDKVNSCGYAKKIGEDFDTIFLYLFVVLGVACGFCVIFGVLLFKINWRNYFFSFCR</sequence>
<evidence type="ECO:0000256" key="10">
    <source>
        <dbReference type="ARBA" id="ARBA00023136"/>
    </source>
</evidence>
<dbReference type="InterPro" id="IPR001611">
    <property type="entry name" value="Leu-rich_rpt"/>
</dbReference>
<dbReference type="PANTHER" id="PTHR48063:SF112">
    <property type="entry name" value="RECEPTOR LIKE PROTEIN 30-LIKE"/>
    <property type="match status" value="1"/>
</dbReference>
<evidence type="ECO:0000256" key="11">
    <source>
        <dbReference type="ARBA" id="ARBA00023180"/>
    </source>
</evidence>
<keyword evidence="6 12" id="KW-0812">Transmembrane</keyword>
<feature type="transmembrane region" description="Helical" evidence="12">
    <location>
        <begin position="368"/>
        <end position="391"/>
    </location>
</feature>
<comment type="caution">
    <text evidence="13">The sequence shown here is derived from an EMBL/GenBank/DDBJ whole genome shotgun (WGS) entry which is preliminary data.</text>
</comment>
<reference evidence="13" key="1">
    <citation type="submission" date="2022-08" db="EMBL/GenBank/DDBJ databases">
        <authorList>
            <person name="Marques A."/>
        </authorList>
    </citation>
    <scope>NUCLEOTIDE SEQUENCE</scope>
    <source>
        <strain evidence="13">RhyPub2mFocal</strain>
        <tissue evidence="13">Leaves</tissue>
    </source>
</reference>
<dbReference type="AlphaFoldDB" id="A0AAV8CDT1"/>
<dbReference type="InterPro" id="IPR032675">
    <property type="entry name" value="LRR_dom_sf"/>
</dbReference>
<comment type="subcellular location">
    <subcellularLocation>
        <location evidence="1">Cell membrane</location>
    </subcellularLocation>
    <subcellularLocation>
        <location evidence="2">Membrane</location>
        <topology evidence="2">Single-pass type I membrane protein</topology>
    </subcellularLocation>
</comment>
<evidence type="ECO:0000256" key="7">
    <source>
        <dbReference type="ARBA" id="ARBA00022729"/>
    </source>
</evidence>
<keyword evidence="9 12" id="KW-1133">Transmembrane helix</keyword>
<proteinExistence type="inferred from homology"/>
<dbReference type="SUPFAM" id="SSF52058">
    <property type="entry name" value="L domain-like"/>
    <property type="match status" value="1"/>
</dbReference>
<keyword evidence="10 12" id="KW-0472">Membrane</keyword>
<evidence type="ECO:0000256" key="6">
    <source>
        <dbReference type="ARBA" id="ARBA00022692"/>
    </source>
</evidence>
<keyword evidence="5" id="KW-0433">Leucine-rich repeat</keyword>
<name>A0AAV8CDT1_9POAL</name>
<protein>
    <submittedName>
        <fullName evidence="13">Receptor-like protein 12</fullName>
    </submittedName>
</protein>
<evidence type="ECO:0000256" key="12">
    <source>
        <dbReference type="SAM" id="Phobius"/>
    </source>
</evidence>
<evidence type="ECO:0000313" key="14">
    <source>
        <dbReference type="Proteomes" id="UP001140206"/>
    </source>
</evidence>
<keyword evidence="4" id="KW-1003">Cell membrane</keyword>
<gene>
    <name evidence="13" type="ORF">LUZ62_086867</name>
</gene>
<keyword evidence="7" id="KW-0732">Signal</keyword>
<evidence type="ECO:0000256" key="5">
    <source>
        <dbReference type="ARBA" id="ARBA00022614"/>
    </source>
</evidence>
<keyword evidence="14" id="KW-1185">Reference proteome</keyword>
<dbReference type="Proteomes" id="UP001140206">
    <property type="component" value="Chromosome 5"/>
</dbReference>
<dbReference type="GO" id="GO:0005886">
    <property type="term" value="C:plasma membrane"/>
    <property type="evidence" value="ECO:0007669"/>
    <property type="project" value="UniProtKB-SubCell"/>
</dbReference>
<dbReference type="InterPro" id="IPR046956">
    <property type="entry name" value="RLP23-like"/>
</dbReference>
<keyword evidence="8" id="KW-0677">Repeat</keyword>
<accession>A0AAV8CDT1</accession>
<evidence type="ECO:0000313" key="13">
    <source>
        <dbReference type="EMBL" id="KAJ4752462.1"/>
    </source>
</evidence>
<evidence type="ECO:0000256" key="9">
    <source>
        <dbReference type="ARBA" id="ARBA00022989"/>
    </source>
</evidence>
<evidence type="ECO:0000256" key="4">
    <source>
        <dbReference type="ARBA" id="ARBA00022475"/>
    </source>
</evidence>
<evidence type="ECO:0000256" key="2">
    <source>
        <dbReference type="ARBA" id="ARBA00004479"/>
    </source>
</evidence>
<dbReference type="PANTHER" id="PTHR48063">
    <property type="entry name" value="LRR RECEPTOR-LIKE KINASE"/>
    <property type="match status" value="1"/>
</dbReference>
<dbReference type="EMBL" id="JAMFTS010000005">
    <property type="protein sequence ID" value="KAJ4752462.1"/>
    <property type="molecule type" value="Genomic_DNA"/>
</dbReference>